<organism evidence="9 10">
    <name type="scientific">Candidatus Thermokryptus mobilis</name>
    <dbReference type="NCBI Taxonomy" id="1643428"/>
    <lineage>
        <taxon>Bacteria</taxon>
        <taxon>Pseudomonadati</taxon>
        <taxon>Candidatus Kryptoniota</taxon>
        <taxon>Candidatus Thermokryptus</taxon>
    </lineage>
</organism>
<dbReference type="InterPro" id="IPR020814">
    <property type="entry name" value="Ribosomal_S6_plastid/chlpt"/>
</dbReference>
<proteinExistence type="inferred from homology"/>
<reference evidence="10" key="1">
    <citation type="submission" date="2015-11" db="EMBL/GenBank/DDBJ databases">
        <authorList>
            <person name="Varghese N."/>
        </authorList>
    </citation>
    <scope>NUCLEOTIDE SEQUENCE [LARGE SCALE GENOMIC DNA]</scope>
</reference>
<dbReference type="Proteomes" id="UP000320623">
    <property type="component" value="Unassembled WGS sequence"/>
</dbReference>
<keyword evidence="10" id="KW-1185">Reference proteome</keyword>
<dbReference type="NCBIfam" id="TIGR00166">
    <property type="entry name" value="S6"/>
    <property type="match status" value="1"/>
</dbReference>
<dbReference type="InterPro" id="IPR020815">
    <property type="entry name" value="Ribosomal_bS6_CS"/>
</dbReference>
<evidence type="ECO:0000313" key="9">
    <source>
        <dbReference type="EMBL" id="CUU03654.1"/>
    </source>
</evidence>
<dbReference type="GO" id="GO:0005840">
    <property type="term" value="C:ribosome"/>
    <property type="evidence" value="ECO:0007669"/>
    <property type="project" value="UniProtKB-KW"/>
</dbReference>
<dbReference type="InterPro" id="IPR035980">
    <property type="entry name" value="Ribosomal_bS6_sf"/>
</dbReference>
<dbReference type="AlphaFoldDB" id="A0A0S4N0I3"/>
<dbReference type="InterPro" id="IPR000529">
    <property type="entry name" value="Ribosomal_bS6"/>
</dbReference>
<evidence type="ECO:0000256" key="6">
    <source>
        <dbReference type="ARBA" id="ARBA00035104"/>
    </source>
</evidence>
<sequence>MARKIPKNMLSRRWYETTFLINASLDDPIIEQIIKKYENFIKERGGEIILLERWGRRRLAYPINKKNSAFYVYIEYFAPPTIVSELERAFQLDENIMRYLTVVVTKKALKAKEQEKRRGRITIEHLGLGNVESVAQAETEEDEFEDEEE</sequence>
<dbReference type="Gene3D" id="3.30.70.60">
    <property type="match status" value="1"/>
</dbReference>
<keyword evidence="5 8" id="KW-0687">Ribonucleoprotein</keyword>
<gene>
    <name evidence="8" type="primary">rpsF</name>
    <name evidence="9" type="ORF">JGI1_00810</name>
</gene>
<comment type="function">
    <text evidence="6 8">Binds together with bS18 to 16S ribosomal RNA.</text>
</comment>
<protein>
    <recommendedName>
        <fullName evidence="7 8">Small ribosomal subunit protein bS6</fullName>
    </recommendedName>
</protein>
<dbReference type="GO" id="GO:0006412">
    <property type="term" value="P:translation"/>
    <property type="evidence" value="ECO:0007669"/>
    <property type="project" value="UniProtKB-UniRule"/>
</dbReference>
<dbReference type="OrthoDB" id="9812702at2"/>
<dbReference type="PROSITE" id="PS01048">
    <property type="entry name" value="RIBOSOMAL_S6"/>
    <property type="match status" value="1"/>
</dbReference>
<dbReference type="GO" id="GO:0003735">
    <property type="term" value="F:structural constituent of ribosome"/>
    <property type="evidence" value="ECO:0007669"/>
    <property type="project" value="InterPro"/>
</dbReference>
<evidence type="ECO:0000256" key="7">
    <source>
        <dbReference type="ARBA" id="ARBA00035294"/>
    </source>
</evidence>
<dbReference type="InterPro" id="IPR014717">
    <property type="entry name" value="Transl_elong_EF1B/ribsomal_bS6"/>
</dbReference>
<keyword evidence="2 8" id="KW-0699">rRNA-binding</keyword>
<dbReference type="GO" id="GO:0005737">
    <property type="term" value="C:cytoplasm"/>
    <property type="evidence" value="ECO:0007669"/>
    <property type="project" value="UniProtKB-ARBA"/>
</dbReference>
<dbReference type="RefSeq" id="WP_140944587.1">
    <property type="nucleotide sequence ID" value="NZ_FAOO01000004.1"/>
</dbReference>
<dbReference type="PANTHER" id="PTHR21011">
    <property type="entry name" value="MITOCHONDRIAL 28S RIBOSOMAL PROTEIN S6"/>
    <property type="match status" value="1"/>
</dbReference>
<accession>A0A0S4N0I3</accession>
<keyword evidence="4 8" id="KW-0689">Ribosomal protein</keyword>
<dbReference type="PANTHER" id="PTHR21011:SF1">
    <property type="entry name" value="SMALL RIBOSOMAL SUBUNIT PROTEIN BS6M"/>
    <property type="match status" value="1"/>
</dbReference>
<dbReference type="EMBL" id="FAOO01000004">
    <property type="protein sequence ID" value="CUU03654.1"/>
    <property type="molecule type" value="Genomic_DNA"/>
</dbReference>
<evidence type="ECO:0000256" key="3">
    <source>
        <dbReference type="ARBA" id="ARBA00022884"/>
    </source>
</evidence>
<evidence type="ECO:0000256" key="2">
    <source>
        <dbReference type="ARBA" id="ARBA00022730"/>
    </source>
</evidence>
<dbReference type="CDD" id="cd00473">
    <property type="entry name" value="bS6"/>
    <property type="match status" value="1"/>
</dbReference>
<name>A0A0S4N0I3_9BACT</name>
<evidence type="ECO:0000256" key="4">
    <source>
        <dbReference type="ARBA" id="ARBA00022980"/>
    </source>
</evidence>
<dbReference type="Pfam" id="PF01250">
    <property type="entry name" value="Ribosomal_S6"/>
    <property type="match status" value="1"/>
</dbReference>
<evidence type="ECO:0000256" key="5">
    <source>
        <dbReference type="ARBA" id="ARBA00023274"/>
    </source>
</evidence>
<dbReference type="GO" id="GO:0070181">
    <property type="term" value="F:small ribosomal subunit rRNA binding"/>
    <property type="evidence" value="ECO:0007669"/>
    <property type="project" value="TreeGrafter"/>
</dbReference>
<evidence type="ECO:0000256" key="8">
    <source>
        <dbReference type="HAMAP-Rule" id="MF_00360"/>
    </source>
</evidence>
<dbReference type="SUPFAM" id="SSF54995">
    <property type="entry name" value="Ribosomal protein S6"/>
    <property type="match status" value="1"/>
</dbReference>
<keyword evidence="3 8" id="KW-0694">RNA-binding</keyword>
<evidence type="ECO:0000256" key="1">
    <source>
        <dbReference type="ARBA" id="ARBA00009512"/>
    </source>
</evidence>
<comment type="similarity">
    <text evidence="1 8">Belongs to the bacterial ribosomal protein bS6 family.</text>
</comment>
<dbReference type="GO" id="GO:1990904">
    <property type="term" value="C:ribonucleoprotein complex"/>
    <property type="evidence" value="ECO:0007669"/>
    <property type="project" value="UniProtKB-KW"/>
</dbReference>
<dbReference type="HAMAP" id="MF_00360">
    <property type="entry name" value="Ribosomal_bS6"/>
    <property type="match status" value="1"/>
</dbReference>
<evidence type="ECO:0000313" key="10">
    <source>
        <dbReference type="Proteomes" id="UP000320623"/>
    </source>
</evidence>
<dbReference type="STRING" id="1643428.GCA_001442855_00789"/>